<name>D6TD34_KTERA</name>
<comment type="caution">
    <text evidence="3">The sequence shown here is derived from an EMBL/GenBank/DDBJ whole genome shotgun (WGS) entry which is preliminary data.</text>
</comment>
<protein>
    <submittedName>
        <fullName evidence="3">HNH endonuclease</fullName>
    </submittedName>
</protein>
<evidence type="ECO:0000256" key="1">
    <source>
        <dbReference type="SAM" id="MobiDB-lite"/>
    </source>
</evidence>
<evidence type="ECO:0000313" key="4">
    <source>
        <dbReference type="Proteomes" id="UP000004508"/>
    </source>
</evidence>
<dbReference type="GO" id="GO:0004519">
    <property type="term" value="F:endonuclease activity"/>
    <property type="evidence" value="ECO:0007669"/>
    <property type="project" value="UniProtKB-KW"/>
</dbReference>
<dbReference type="AlphaFoldDB" id="D6TD34"/>
<keyword evidence="3" id="KW-0255">Endonuclease</keyword>
<proteinExistence type="predicted"/>
<dbReference type="InterPro" id="IPR047693">
    <property type="entry name" value="RNA-guided_IscB-like"/>
</dbReference>
<dbReference type="InterPro" id="IPR003615">
    <property type="entry name" value="HNH_nuc"/>
</dbReference>
<dbReference type="PANTHER" id="PTHR33877">
    <property type="entry name" value="SLL1193 PROTEIN"/>
    <property type="match status" value="1"/>
</dbReference>
<dbReference type="Proteomes" id="UP000004508">
    <property type="component" value="Unassembled WGS sequence"/>
</dbReference>
<feature type="domain" description="HNH nuclease" evidence="2">
    <location>
        <begin position="207"/>
        <end position="258"/>
    </location>
</feature>
<dbReference type="Pfam" id="PF01844">
    <property type="entry name" value="HNH"/>
    <property type="match status" value="1"/>
</dbReference>
<keyword evidence="3" id="KW-0378">Hydrolase</keyword>
<dbReference type="PANTHER" id="PTHR33877:SF2">
    <property type="entry name" value="OS07G0170200 PROTEIN"/>
    <property type="match status" value="1"/>
</dbReference>
<dbReference type="InterPro" id="IPR025938">
    <property type="entry name" value="RRXRR_dom"/>
</dbReference>
<dbReference type="CDD" id="cd00085">
    <property type="entry name" value="HNHc"/>
    <property type="match status" value="1"/>
</dbReference>
<dbReference type="Pfam" id="PF14239">
    <property type="entry name" value="RRXRR"/>
    <property type="match status" value="1"/>
</dbReference>
<dbReference type="InterPro" id="IPR002711">
    <property type="entry name" value="HNH"/>
</dbReference>
<accession>D6TD34</accession>
<dbReference type="EMBL" id="ADVG01000001">
    <property type="protein sequence ID" value="EFH90085.1"/>
    <property type="molecule type" value="Genomic_DNA"/>
</dbReference>
<feature type="region of interest" description="Disordered" evidence="1">
    <location>
        <begin position="116"/>
        <end position="141"/>
    </location>
</feature>
<sequence length="451" mass="51215">MYVKPFANIDEAHITLEDRRLNLSNVFVIDSDYKPLNPVHPARARLLLTQGNAAVYRRYPFTIVLKRVVDQPEVHPLRLKLDPGSKTTGIALVNDTNGKVVFAAELEHRGHAIKDSLDSRRGVRRRRRNRKTRYRKPRFQNRRRKKGWLPPSLESRLANILTWVARLCRSAPITALSQELVKFDLQLMENPDITGVEYQQGTLQGYEVREYVLEKWKRTCAYCGKQDVPLQIEHIHPRANGGTHRISNLTLACEPCNIAKGTQDIAVFLAKKPDVLKRILAQVKKPLKDASAVNATRFALLERLKAFGLPVECGSGGLTKYNRTTRGLAKTHWLDATCVGKSTPSAISHKGVVPLLITANGHGRRQMCVPDKYGFPEKHKQRRKTFLGYRTGDMVKAITSKGTFEGRIAIRHRPSFRLGKVDIHPKYMHCIHRADGYEYTQKGVRNAPPHV</sequence>
<reference evidence="3 4" key="1">
    <citation type="journal article" date="2011" name="Stand. Genomic Sci.">
        <title>Non-contiguous finished genome sequence and contextual data of the filamentous soil bacterium Ktedonobacter racemifer type strain (SOSP1-21).</title>
        <authorList>
            <person name="Chang Y.J."/>
            <person name="Land M."/>
            <person name="Hauser L."/>
            <person name="Chertkov O."/>
            <person name="Del Rio T.G."/>
            <person name="Nolan M."/>
            <person name="Copeland A."/>
            <person name="Tice H."/>
            <person name="Cheng J.F."/>
            <person name="Lucas S."/>
            <person name="Han C."/>
            <person name="Goodwin L."/>
            <person name="Pitluck S."/>
            <person name="Ivanova N."/>
            <person name="Ovchinikova G."/>
            <person name="Pati A."/>
            <person name="Chen A."/>
            <person name="Palaniappan K."/>
            <person name="Mavromatis K."/>
            <person name="Liolios K."/>
            <person name="Brettin T."/>
            <person name="Fiebig A."/>
            <person name="Rohde M."/>
            <person name="Abt B."/>
            <person name="Goker M."/>
            <person name="Detter J.C."/>
            <person name="Woyke T."/>
            <person name="Bristow J."/>
            <person name="Eisen J.A."/>
            <person name="Markowitz V."/>
            <person name="Hugenholtz P."/>
            <person name="Kyrpides N.C."/>
            <person name="Klenk H.P."/>
            <person name="Lapidus A."/>
        </authorList>
    </citation>
    <scope>NUCLEOTIDE SEQUENCE [LARGE SCALE GENOMIC DNA]</scope>
    <source>
        <strain evidence="4">DSM 44963</strain>
    </source>
</reference>
<keyword evidence="3" id="KW-0540">Nuclease</keyword>
<organism evidence="3 4">
    <name type="scientific">Ktedonobacter racemifer DSM 44963</name>
    <dbReference type="NCBI Taxonomy" id="485913"/>
    <lineage>
        <taxon>Bacteria</taxon>
        <taxon>Bacillati</taxon>
        <taxon>Chloroflexota</taxon>
        <taxon>Ktedonobacteria</taxon>
        <taxon>Ktedonobacterales</taxon>
        <taxon>Ktedonobacteraceae</taxon>
        <taxon>Ktedonobacter</taxon>
    </lineage>
</organism>
<keyword evidence="4" id="KW-1185">Reference proteome</keyword>
<dbReference type="Gene3D" id="1.10.30.50">
    <property type="match status" value="1"/>
</dbReference>
<dbReference type="InParanoid" id="D6TD34"/>
<dbReference type="GO" id="GO:0003676">
    <property type="term" value="F:nucleic acid binding"/>
    <property type="evidence" value="ECO:0007669"/>
    <property type="project" value="InterPro"/>
</dbReference>
<dbReference type="SMART" id="SM00507">
    <property type="entry name" value="HNHc"/>
    <property type="match status" value="1"/>
</dbReference>
<evidence type="ECO:0000259" key="2">
    <source>
        <dbReference type="SMART" id="SM00507"/>
    </source>
</evidence>
<dbReference type="NCBIfam" id="NF040563">
    <property type="entry name" value="guided_IscB"/>
    <property type="match status" value="1"/>
</dbReference>
<dbReference type="eggNOG" id="COG1403">
    <property type="taxonomic scope" value="Bacteria"/>
</dbReference>
<evidence type="ECO:0000313" key="3">
    <source>
        <dbReference type="EMBL" id="EFH90085.1"/>
    </source>
</evidence>
<gene>
    <name evidence="3" type="ORF">Krac_11692</name>
</gene>
<dbReference type="GO" id="GO:0008270">
    <property type="term" value="F:zinc ion binding"/>
    <property type="evidence" value="ECO:0007669"/>
    <property type="project" value="InterPro"/>
</dbReference>
<feature type="compositionally biased region" description="Basic residues" evidence="1">
    <location>
        <begin position="122"/>
        <end position="141"/>
    </location>
</feature>
<dbReference type="InterPro" id="IPR052892">
    <property type="entry name" value="NA-targeting_endonuclease"/>
</dbReference>